<organism evidence="10">
    <name type="scientific">Entomoneis paludosa</name>
    <dbReference type="NCBI Taxonomy" id="265537"/>
    <lineage>
        <taxon>Eukaryota</taxon>
        <taxon>Sar</taxon>
        <taxon>Stramenopiles</taxon>
        <taxon>Ochrophyta</taxon>
        <taxon>Bacillariophyta</taxon>
        <taxon>Bacillariophyceae</taxon>
        <taxon>Bacillariophycidae</taxon>
        <taxon>Entomoneidaceae</taxon>
        <taxon>Entomoneis</taxon>
    </lineage>
</organism>
<feature type="binding site" evidence="6">
    <location>
        <position position="216"/>
    </location>
    <ligand>
        <name>FAD</name>
        <dbReference type="ChEBI" id="CHEBI:57692"/>
    </ligand>
</feature>
<dbReference type="Pfam" id="PF00970">
    <property type="entry name" value="FAD_binding_6"/>
    <property type="match status" value="1"/>
</dbReference>
<feature type="binding site" evidence="6">
    <location>
        <position position="127"/>
    </location>
    <ligand>
        <name>FAD</name>
        <dbReference type="ChEBI" id="CHEBI:57692"/>
    </ligand>
</feature>
<comment type="catalytic activity">
    <reaction evidence="7">
        <text>2 Fe(III)-[cytochrome b5] + NADH = 2 Fe(II)-[cytochrome b5] + NAD(+) + H(+)</text>
        <dbReference type="Rhea" id="RHEA:46680"/>
        <dbReference type="Rhea" id="RHEA-COMP:10438"/>
        <dbReference type="Rhea" id="RHEA-COMP:10439"/>
        <dbReference type="ChEBI" id="CHEBI:15378"/>
        <dbReference type="ChEBI" id="CHEBI:29033"/>
        <dbReference type="ChEBI" id="CHEBI:29034"/>
        <dbReference type="ChEBI" id="CHEBI:57540"/>
        <dbReference type="ChEBI" id="CHEBI:57945"/>
        <dbReference type="EC" id="1.6.2.2"/>
    </reaction>
</comment>
<feature type="binding site" evidence="6">
    <location>
        <position position="125"/>
    </location>
    <ligand>
        <name>FAD</name>
        <dbReference type="ChEBI" id="CHEBI:57692"/>
    </ligand>
</feature>
<evidence type="ECO:0000256" key="7">
    <source>
        <dbReference type="RuleBase" id="RU361226"/>
    </source>
</evidence>
<evidence type="ECO:0000256" key="6">
    <source>
        <dbReference type="PIRSR" id="PIRSR601834-1"/>
    </source>
</evidence>
<evidence type="ECO:0000256" key="4">
    <source>
        <dbReference type="ARBA" id="ARBA00023002"/>
    </source>
</evidence>
<reference evidence="10" key="1">
    <citation type="submission" date="2021-01" db="EMBL/GenBank/DDBJ databases">
        <authorList>
            <person name="Corre E."/>
            <person name="Pelletier E."/>
            <person name="Niang G."/>
            <person name="Scheremetjew M."/>
            <person name="Finn R."/>
            <person name="Kale V."/>
            <person name="Holt S."/>
            <person name="Cochrane G."/>
            <person name="Meng A."/>
            <person name="Brown T."/>
            <person name="Cohen L."/>
        </authorList>
    </citation>
    <scope>NUCLEOTIDE SEQUENCE</scope>
    <source>
        <strain evidence="10">CCMP125</strain>
    </source>
</reference>
<dbReference type="InterPro" id="IPR001433">
    <property type="entry name" value="OxRdtase_FAD/NAD-bd"/>
</dbReference>
<keyword evidence="8" id="KW-0812">Transmembrane</keyword>
<keyword evidence="8" id="KW-1133">Transmembrane helix</keyword>
<feature type="binding site" evidence="6">
    <location>
        <position position="160"/>
    </location>
    <ligand>
        <name>FAD</name>
        <dbReference type="ChEBI" id="CHEBI:57692"/>
    </ligand>
</feature>
<name>A0A7S3DQ42_9STRA</name>
<dbReference type="Gene3D" id="3.40.50.80">
    <property type="entry name" value="Nucleotide-binding domain of ferredoxin-NADP reductase (FNR) module"/>
    <property type="match status" value="1"/>
</dbReference>
<dbReference type="InterPro" id="IPR001834">
    <property type="entry name" value="CBR-like"/>
</dbReference>
<dbReference type="GO" id="GO:0090524">
    <property type="term" value="F:cytochrome-b5 reductase activity, acting on NADH"/>
    <property type="evidence" value="ECO:0007669"/>
    <property type="project" value="UniProtKB-EC"/>
</dbReference>
<keyword evidence="8" id="KW-0472">Membrane</keyword>
<dbReference type="InterPro" id="IPR017927">
    <property type="entry name" value="FAD-bd_FR_type"/>
</dbReference>
<proteinExistence type="inferred from homology"/>
<dbReference type="EMBL" id="HBHT01019617">
    <property type="protein sequence ID" value="CAD9968294.1"/>
    <property type="molecule type" value="Transcribed_RNA"/>
</dbReference>
<dbReference type="AlphaFoldDB" id="A0A7S3DQ42"/>
<dbReference type="GO" id="GO:0071949">
    <property type="term" value="F:FAD binding"/>
    <property type="evidence" value="ECO:0007669"/>
    <property type="project" value="TreeGrafter"/>
</dbReference>
<feature type="transmembrane region" description="Helical" evidence="8">
    <location>
        <begin position="40"/>
        <end position="60"/>
    </location>
</feature>
<keyword evidence="2 6" id="KW-0285">Flavoprotein</keyword>
<dbReference type="PROSITE" id="PS51384">
    <property type="entry name" value="FAD_FR"/>
    <property type="match status" value="1"/>
</dbReference>
<feature type="binding site" evidence="6">
    <location>
        <position position="159"/>
    </location>
    <ligand>
        <name>FAD</name>
        <dbReference type="ChEBI" id="CHEBI:57692"/>
    </ligand>
</feature>
<accession>A0A7S3DQ42</accession>
<keyword evidence="4 7" id="KW-0560">Oxidoreductase</keyword>
<sequence length="343" mass="37823">MVFHGILQLQQGAFGVAAVCLLSTMGSADAVPTDDSSSLMVFGITGICGLIAILYLFKLLSGPKEPPKVLPFDDFQPLPLIRKKVLSHDTCRYVLGLPEGHSLGLPIGQHISLKFTGPDGKAVQRSYTPVTDDSRLGEVELVVKVYRPLPPKFPDGGLMSQHLDSLKIGEKILVKGPKGHVSYKGRGKFTTKPLGKPLEERTCTQIGMMAGGTGITPMLQILQAILLNPKYRDSKTKIKLIYANQTPDDILVRDELEDLALEFKGRFELWYTVDKVAKEGEAPSEWSYSTGFITTDMVKEHLLFEGDNSKTQFFMCGPPPMIKYACIPALKECGMTEKNWTIF</sequence>
<evidence type="ECO:0000256" key="3">
    <source>
        <dbReference type="ARBA" id="ARBA00022827"/>
    </source>
</evidence>
<comment type="similarity">
    <text evidence="7">Belongs to the flavoprotein pyridine nucleotide cytochrome reductase family.</text>
</comment>
<evidence type="ECO:0000256" key="5">
    <source>
        <dbReference type="ARBA" id="ARBA00023027"/>
    </source>
</evidence>
<dbReference type="EC" id="1.6.2.2" evidence="7"/>
<dbReference type="Pfam" id="PF00175">
    <property type="entry name" value="NAD_binding_1"/>
    <property type="match status" value="1"/>
</dbReference>
<dbReference type="PANTHER" id="PTHR19370:SF185">
    <property type="entry name" value="NADH-CYTOCHROME B5 REDUCTASE"/>
    <property type="match status" value="1"/>
</dbReference>
<feature type="binding site" evidence="6">
    <location>
        <position position="142"/>
    </location>
    <ligand>
        <name>FAD</name>
        <dbReference type="ChEBI" id="CHEBI:57692"/>
    </ligand>
</feature>
<keyword evidence="3 6" id="KW-0274">FAD</keyword>
<dbReference type="InterPro" id="IPR001709">
    <property type="entry name" value="Flavoprot_Pyr_Nucl_cyt_Rdtase"/>
</dbReference>
<dbReference type="PRINTS" id="PR00406">
    <property type="entry name" value="CYTB5RDTASE"/>
</dbReference>
<evidence type="ECO:0000256" key="8">
    <source>
        <dbReference type="SAM" id="Phobius"/>
    </source>
</evidence>
<dbReference type="InterPro" id="IPR017938">
    <property type="entry name" value="Riboflavin_synthase-like_b-brl"/>
</dbReference>
<dbReference type="InterPro" id="IPR039261">
    <property type="entry name" value="FNR_nucleotide-bd"/>
</dbReference>
<dbReference type="CDD" id="cd06183">
    <property type="entry name" value="cyt_b5_reduct_like"/>
    <property type="match status" value="1"/>
</dbReference>
<gene>
    <name evidence="10" type="ORF">APAL1065_LOCUS13156</name>
</gene>
<evidence type="ECO:0000259" key="9">
    <source>
        <dbReference type="PROSITE" id="PS51384"/>
    </source>
</evidence>
<evidence type="ECO:0000256" key="2">
    <source>
        <dbReference type="ARBA" id="ARBA00022630"/>
    </source>
</evidence>
<evidence type="ECO:0000256" key="1">
    <source>
        <dbReference type="ARBA" id="ARBA00001974"/>
    </source>
</evidence>
<dbReference type="SUPFAM" id="SSF63380">
    <property type="entry name" value="Riboflavin synthase domain-like"/>
    <property type="match status" value="1"/>
</dbReference>
<keyword evidence="5 7" id="KW-0520">NAD</keyword>
<evidence type="ECO:0000313" key="10">
    <source>
        <dbReference type="EMBL" id="CAD9968294.1"/>
    </source>
</evidence>
<feature type="domain" description="FAD-binding FR-type" evidence="9">
    <location>
        <begin position="73"/>
        <end position="184"/>
    </location>
</feature>
<dbReference type="PANTHER" id="PTHR19370">
    <property type="entry name" value="NADH-CYTOCHROME B5 REDUCTASE"/>
    <property type="match status" value="1"/>
</dbReference>
<dbReference type="PRINTS" id="PR00371">
    <property type="entry name" value="FPNCR"/>
</dbReference>
<dbReference type="InterPro" id="IPR008333">
    <property type="entry name" value="Cbr1-like_FAD-bd_dom"/>
</dbReference>
<comment type="cofactor">
    <cofactor evidence="1 6 7">
        <name>FAD</name>
        <dbReference type="ChEBI" id="CHEBI:57692"/>
    </cofactor>
</comment>
<dbReference type="SUPFAM" id="SSF52343">
    <property type="entry name" value="Ferredoxin reductase-like, C-terminal NADP-linked domain"/>
    <property type="match status" value="1"/>
</dbReference>
<protein>
    <recommendedName>
        <fullName evidence="7">NADH-cytochrome b5 reductase</fullName>
        <ecNumber evidence="7">1.6.2.2</ecNumber>
    </recommendedName>
</protein>
<dbReference type="Gene3D" id="2.40.30.10">
    <property type="entry name" value="Translation factors"/>
    <property type="match status" value="1"/>
</dbReference>
<feature type="binding site" evidence="6">
    <location>
        <position position="144"/>
    </location>
    <ligand>
        <name>FAD</name>
        <dbReference type="ChEBI" id="CHEBI:57692"/>
    </ligand>
</feature>